<proteinExistence type="predicted"/>
<gene>
    <name evidence="1" type="ORF">K6L26_12230</name>
</gene>
<sequence>MTEEPDAKIPDPADFSRIRAFTLPPEAETSIWIRDQLAAADEKSKGVAKALTLPMSAAILAVLGVFNLELKIIALRRELRGEEPR</sequence>
<evidence type="ECO:0000313" key="2">
    <source>
        <dbReference type="Proteomes" id="UP000825598"/>
    </source>
</evidence>
<accession>A0ACD1FMJ3</accession>
<dbReference type="Proteomes" id="UP000825598">
    <property type="component" value="Chromosome"/>
</dbReference>
<evidence type="ECO:0000313" key="1">
    <source>
        <dbReference type="EMBL" id="QZH68318.1"/>
    </source>
</evidence>
<organism evidence="1 2">
    <name type="scientific">Mycolicibacterium farcinogenes</name>
    <name type="common">Mycobacterium farcinogenes</name>
    <dbReference type="NCBI Taxonomy" id="1802"/>
    <lineage>
        <taxon>Bacteria</taxon>
        <taxon>Bacillati</taxon>
        <taxon>Actinomycetota</taxon>
        <taxon>Actinomycetes</taxon>
        <taxon>Mycobacteriales</taxon>
        <taxon>Mycobacteriaceae</taxon>
        <taxon>Mycolicibacterium</taxon>
    </lineage>
</organism>
<keyword evidence="2" id="KW-1185">Reference proteome</keyword>
<dbReference type="EMBL" id="CP081673">
    <property type="protein sequence ID" value="QZH68318.1"/>
    <property type="molecule type" value="Genomic_DNA"/>
</dbReference>
<reference evidence="1" key="1">
    <citation type="submission" date="2021-07" db="EMBL/GenBank/DDBJ databases">
        <title>Complete Genome Sequences of Mycobacterium farcinogenes Isolated from Clinical Specimens from Patients in Thailand.</title>
        <authorList>
            <person name="Sodsai P."/>
        </authorList>
    </citation>
    <scope>NUCLEOTIDE SEQUENCE</scope>
    <source>
        <strain evidence="1">BKK/CU-MFGFA-001</strain>
    </source>
</reference>
<protein>
    <submittedName>
        <fullName evidence="1">Uncharacterized protein</fullName>
    </submittedName>
</protein>
<name>A0ACD1FMJ3_MYCFR</name>